<evidence type="ECO:0000256" key="8">
    <source>
        <dbReference type="ARBA" id="ARBA00023157"/>
    </source>
</evidence>
<evidence type="ECO:0000256" key="1">
    <source>
        <dbReference type="ARBA" id="ARBA00008721"/>
    </source>
</evidence>
<dbReference type="InterPro" id="IPR008754">
    <property type="entry name" value="Peptidase_M43"/>
</dbReference>
<evidence type="ECO:0000256" key="7">
    <source>
        <dbReference type="ARBA" id="ARBA00023049"/>
    </source>
</evidence>
<sequence length="281" mass="29869">MRFGLFTATLLATVAVSVNGQRTCGAIKSDEEVAFANQHFAEHRPESFTDAPLTPATINVHFHVVSAGSSLSDGNIPDSQIAEQIAVLNHDFGETGLSFVLVNTTRTVNSDWFLRAAPFTVQQNSMKNTLRAGGSADLNIYSVGFASGSGSGLLGYATFPIDYATSPWDDGVVILYSSVPGGTTAPYNLGQTVTHEVGHWVGLWHTFQGGCGAPGDEVADTPPERSPAFGCPVGRDTCTGDGVDPIHNYMDYSDDACMSEFTPGQITRLRAQLATYRGIPI</sequence>
<evidence type="ECO:0000256" key="9">
    <source>
        <dbReference type="SAM" id="SignalP"/>
    </source>
</evidence>
<keyword evidence="12" id="KW-1185">Reference proteome</keyword>
<dbReference type="OMA" id="HSAFETY"/>
<dbReference type="MEROPS" id="M43.008"/>
<dbReference type="InParanoid" id="A8P4Q2"/>
<evidence type="ECO:0000259" key="10">
    <source>
        <dbReference type="Pfam" id="PF05572"/>
    </source>
</evidence>
<dbReference type="GeneID" id="6015380"/>
<dbReference type="OrthoDB" id="536211at2759"/>
<evidence type="ECO:0000256" key="2">
    <source>
        <dbReference type="ARBA" id="ARBA00022670"/>
    </source>
</evidence>
<comment type="caution">
    <text evidence="11">The sequence shown here is derived from an EMBL/GenBank/DDBJ whole genome shotgun (WGS) entry which is preliminary data.</text>
</comment>
<dbReference type="GO" id="GO:0046872">
    <property type="term" value="F:metal ion binding"/>
    <property type="evidence" value="ECO:0007669"/>
    <property type="project" value="UniProtKB-KW"/>
</dbReference>
<evidence type="ECO:0000256" key="6">
    <source>
        <dbReference type="ARBA" id="ARBA00022833"/>
    </source>
</evidence>
<keyword evidence="2" id="KW-0645">Protease</keyword>
<evidence type="ECO:0000256" key="5">
    <source>
        <dbReference type="ARBA" id="ARBA00022801"/>
    </source>
</evidence>
<dbReference type="Gene3D" id="3.40.390.10">
    <property type="entry name" value="Collagenase (Catalytic Domain)"/>
    <property type="match status" value="1"/>
</dbReference>
<dbReference type="KEGG" id="cci:CC1G_08950"/>
<feature type="chain" id="PRO_5002727564" evidence="9">
    <location>
        <begin position="21"/>
        <end position="281"/>
    </location>
</feature>
<keyword evidence="8" id="KW-1015">Disulfide bond</keyword>
<protein>
    <submittedName>
        <fullName evidence="11">Metalloprotease</fullName>
    </submittedName>
</protein>
<keyword evidence="5" id="KW-0378">Hydrolase</keyword>
<proteinExistence type="inferred from homology"/>
<accession>A8P4Q2</accession>
<evidence type="ECO:0000256" key="4">
    <source>
        <dbReference type="ARBA" id="ARBA00022729"/>
    </source>
</evidence>
<gene>
    <name evidence="11" type="ORF">CC1G_08950</name>
</gene>
<organism evidence="11 12">
    <name type="scientific">Coprinopsis cinerea (strain Okayama-7 / 130 / ATCC MYA-4618 / FGSC 9003)</name>
    <name type="common">Inky cap fungus</name>
    <name type="synonym">Hormographiella aspergillata</name>
    <dbReference type="NCBI Taxonomy" id="240176"/>
    <lineage>
        <taxon>Eukaryota</taxon>
        <taxon>Fungi</taxon>
        <taxon>Dikarya</taxon>
        <taxon>Basidiomycota</taxon>
        <taxon>Agaricomycotina</taxon>
        <taxon>Agaricomycetes</taxon>
        <taxon>Agaricomycetidae</taxon>
        <taxon>Agaricales</taxon>
        <taxon>Agaricineae</taxon>
        <taxon>Psathyrellaceae</taxon>
        <taxon>Coprinopsis</taxon>
    </lineage>
</organism>
<keyword evidence="7 11" id="KW-0482">Metalloprotease</keyword>
<dbReference type="Proteomes" id="UP000001861">
    <property type="component" value="Unassembled WGS sequence"/>
</dbReference>
<dbReference type="AlphaFoldDB" id="A8P4Q2"/>
<reference evidence="11 12" key="1">
    <citation type="journal article" date="2010" name="Proc. Natl. Acad. Sci. U.S.A.">
        <title>Insights into evolution of multicellular fungi from the assembled chromosomes of the mushroom Coprinopsis cinerea (Coprinus cinereus).</title>
        <authorList>
            <person name="Stajich J.E."/>
            <person name="Wilke S.K."/>
            <person name="Ahren D."/>
            <person name="Au C.H."/>
            <person name="Birren B.W."/>
            <person name="Borodovsky M."/>
            <person name="Burns C."/>
            <person name="Canback B."/>
            <person name="Casselton L.A."/>
            <person name="Cheng C.K."/>
            <person name="Deng J."/>
            <person name="Dietrich F.S."/>
            <person name="Fargo D.C."/>
            <person name="Farman M.L."/>
            <person name="Gathman A.C."/>
            <person name="Goldberg J."/>
            <person name="Guigo R."/>
            <person name="Hoegger P.J."/>
            <person name="Hooker J.B."/>
            <person name="Huggins A."/>
            <person name="James T.Y."/>
            <person name="Kamada T."/>
            <person name="Kilaru S."/>
            <person name="Kodira C."/>
            <person name="Kues U."/>
            <person name="Kupfer D."/>
            <person name="Kwan H.S."/>
            <person name="Lomsadze A."/>
            <person name="Li W."/>
            <person name="Lilly W.W."/>
            <person name="Ma L.J."/>
            <person name="Mackey A.J."/>
            <person name="Manning G."/>
            <person name="Martin F."/>
            <person name="Muraguchi H."/>
            <person name="Natvig D.O."/>
            <person name="Palmerini H."/>
            <person name="Ramesh M.A."/>
            <person name="Rehmeyer C.J."/>
            <person name="Roe B.A."/>
            <person name="Shenoy N."/>
            <person name="Stanke M."/>
            <person name="Ter-Hovhannisyan V."/>
            <person name="Tunlid A."/>
            <person name="Velagapudi R."/>
            <person name="Vision T.J."/>
            <person name="Zeng Q."/>
            <person name="Zolan M.E."/>
            <person name="Pukkila P.J."/>
        </authorList>
    </citation>
    <scope>NUCLEOTIDE SEQUENCE [LARGE SCALE GENOMIC DNA]</scope>
    <source>
        <strain evidence="12">Okayama-7 / 130 / ATCC MYA-4618 / FGSC 9003</strain>
    </source>
</reference>
<dbReference type="GO" id="GO:0008237">
    <property type="term" value="F:metallopeptidase activity"/>
    <property type="evidence" value="ECO:0007669"/>
    <property type="project" value="UniProtKB-KW"/>
</dbReference>
<evidence type="ECO:0000256" key="3">
    <source>
        <dbReference type="ARBA" id="ARBA00022723"/>
    </source>
</evidence>
<dbReference type="PANTHER" id="PTHR47466:SF1">
    <property type="entry name" value="METALLOPROTEASE MEP1 (AFU_ORTHOLOGUE AFUA_1G07730)-RELATED"/>
    <property type="match status" value="1"/>
</dbReference>
<dbReference type="GO" id="GO:0006508">
    <property type="term" value="P:proteolysis"/>
    <property type="evidence" value="ECO:0007669"/>
    <property type="project" value="UniProtKB-KW"/>
</dbReference>
<dbReference type="EMBL" id="AACS02000011">
    <property type="protein sequence ID" value="EAU83013.1"/>
    <property type="molecule type" value="Genomic_DNA"/>
</dbReference>
<dbReference type="RefSeq" id="XP_001838786.1">
    <property type="nucleotide sequence ID" value="XM_001838734.1"/>
</dbReference>
<dbReference type="eggNOG" id="ENOG502RYKG">
    <property type="taxonomic scope" value="Eukaryota"/>
</dbReference>
<dbReference type="CDD" id="cd04275">
    <property type="entry name" value="ZnMc_pappalysin_like"/>
    <property type="match status" value="1"/>
</dbReference>
<evidence type="ECO:0000313" key="11">
    <source>
        <dbReference type="EMBL" id="EAU83013.1"/>
    </source>
</evidence>
<keyword evidence="3" id="KW-0479">Metal-binding</keyword>
<dbReference type="SUPFAM" id="SSF55486">
    <property type="entry name" value="Metalloproteases ('zincins'), catalytic domain"/>
    <property type="match status" value="1"/>
</dbReference>
<evidence type="ECO:0000313" key="12">
    <source>
        <dbReference type="Proteomes" id="UP000001861"/>
    </source>
</evidence>
<comment type="similarity">
    <text evidence="1">Belongs to the peptidase M43B family.</text>
</comment>
<feature type="signal peptide" evidence="9">
    <location>
        <begin position="1"/>
        <end position="20"/>
    </location>
</feature>
<dbReference type="InterPro" id="IPR024079">
    <property type="entry name" value="MetalloPept_cat_dom_sf"/>
</dbReference>
<keyword evidence="4 9" id="KW-0732">Signal</keyword>
<feature type="domain" description="Peptidase M43 pregnancy-associated plasma-A" evidence="10">
    <location>
        <begin position="188"/>
        <end position="273"/>
    </location>
</feature>
<keyword evidence="6" id="KW-0862">Zinc</keyword>
<name>A8P4Q2_COPC7</name>
<dbReference type="PANTHER" id="PTHR47466">
    <property type="match status" value="1"/>
</dbReference>
<dbReference type="Pfam" id="PF05572">
    <property type="entry name" value="Peptidase_M43"/>
    <property type="match status" value="1"/>
</dbReference>
<dbReference type="VEuPathDB" id="FungiDB:CC1G_08950"/>